<keyword evidence="1" id="KW-0812">Transmembrane</keyword>
<feature type="transmembrane region" description="Helical" evidence="1">
    <location>
        <begin position="77"/>
        <end position="98"/>
    </location>
</feature>
<keyword evidence="2" id="KW-0547">Nucleotide-binding</keyword>
<organism evidence="2 3">
    <name type="scientific">Trichonephila clavata</name>
    <name type="common">Joro spider</name>
    <name type="synonym">Nephila clavata</name>
    <dbReference type="NCBI Taxonomy" id="2740835"/>
    <lineage>
        <taxon>Eukaryota</taxon>
        <taxon>Metazoa</taxon>
        <taxon>Ecdysozoa</taxon>
        <taxon>Arthropoda</taxon>
        <taxon>Chelicerata</taxon>
        <taxon>Arachnida</taxon>
        <taxon>Araneae</taxon>
        <taxon>Araneomorphae</taxon>
        <taxon>Entelegynae</taxon>
        <taxon>Araneoidea</taxon>
        <taxon>Nephilidae</taxon>
        <taxon>Trichonephila</taxon>
    </lineage>
</organism>
<evidence type="ECO:0000313" key="3">
    <source>
        <dbReference type="Proteomes" id="UP000887116"/>
    </source>
</evidence>
<sequence>MFSWLSGYLPFIGSTTYWCRTSLNSSLSEDIRYSCTRNPVVSTGKRYSYESRMWNANRLGSFEIPWCARAVALYQPISIVIVFHAICLVVGLFLFLTVSHSKKKRPERERT</sequence>
<name>A0A8X6EWA0_TRICU</name>
<proteinExistence type="predicted"/>
<reference evidence="2" key="1">
    <citation type="submission" date="2020-07" db="EMBL/GenBank/DDBJ databases">
        <title>Multicomponent nature underlies the extraordinary mechanical properties of spider dragline silk.</title>
        <authorList>
            <person name="Kono N."/>
            <person name="Nakamura H."/>
            <person name="Mori M."/>
            <person name="Yoshida Y."/>
            <person name="Ohtoshi R."/>
            <person name="Malay A.D."/>
            <person name="Moran D.A.P."/>
            <person name="Tomita M."/>
            <person name="Numata K."/>
            <person name="Arakawa K."/>
        </authorList>
    </citation>
    <scope>NUCLEOTIDE SEQUENCE</scope>
</reference>
<keyword evidence="3" id="KW-1185">Reference proteome</keyword>
<dbReference type="Proteomes" id="UP000887116">
    <property type="component" value="Unassembled WGS sequence"/>
</dbReference>
<evidence type="ECO:0000256" key="1">
    <source>
        <dbReference type="SAM" id="Phobius"/>
    </source>
</evidence>
<keyword evidence="2" id="KW-0067">ATP-binding</keyword>
<keyword evidence="1" id="KW-1133">Transmembrane helix</keyword>
<dbReference type="AlphaFoldDB" id="A0A8X6EWA0"/>
<keyword evidence="1" id="KW-0472">Membrane</keyword>
<gene>
    <name evidence="2" type="primary">ABCG8</name>
    <name evidence="2" type="ORF">TNCT_653641</name>
</gene>
<accession>A0A8X6EWA0</accession>
<evidence type="ECO:0000313" key="2">
    <source>
        <dbReference type="EMBL" id="GFQ63760.1"/>
    </source>
</evidence>
<comment type="caution">
    <text evidence="2">The sequence shown here is derived from an EMBL/GenBank/DDBJ whole genome shotgun (WGS) entry which is preliminary data.</text>
</comment>
<dbReference type="EMBL" id="BMAO01000002">
    <property type="protein sequence ID" value="GFQ63760.1"/>
    <property type="molecule type" value="Genomic_DNA"/>
</dbReference>
<dbReference type="GO" id="GO:0005524">
    <property type="term" value="F:ATP binding"/>
    <property type="evidence" value="ECO:0007669"/>
    <property type="project" value="UniProtKB-KW"/>
</dbReference>
<protein>
    <submittedName>
        <fullName evidence="2">ATP-binding cassette sub-family G member 8</fullName>
    </submittedName>
</protein>